<dbReference type="InParanoid" id="A0A6P4AKI1"/>
<dbReference type="PANTHER" id="PTHR12956:SF24">
    <property type="entry name" value="TRANSMEMBRANE PROTEIN (DUF616)"/>
    <property type="match status" value="1"/>
</dbReference>
<evidence type="ECO:0000256" key="2">
    <source>
        <dbReference type="SAM" id="Phobius"/>
    </source>
</evidence>
<evidence type="ECO:0000256" key="1">
    <source>
        <dbReference type="SAM" id="MobiDB-lite"/>
    </source>
</evidence>
<feature type="domain" description="TOD1/MUCI70 glycosyltransferase-like" evidence="3">
    <location>
        <begin position="378"/>
        <end position="696"/>
    </location>
</feature>
<feature type="compositionally biased region" description="Basic and acidic residues" evidence="1">
    <location>
        <begin position="259"/>
        <end position="270"/>
    </location>
</feature>
<dbReference type="FunCoup" id="A0A6P4AKI1">
    <property type="interactions" value="2666"/>
</dbReference>
<dbReference type="KEGG" id="zju:107421581"/>
<keyword evidence="2" id="KW-1133">Transmembrane helix</keyword>
<feature type="compositionally biased region" description="Basic residues" evidence="1">
    <location>
        <begin position="38"/>
        <end position="48"/>
    </location>
</feature>
<protein>
    <submittedName>
        <fullName evidence="5">Uncharacterized protein LOC107421581</fullName>
    </submittedName>
</protein>
<dbReference type="Pfam" id="PF04765">
    <property type="entry name" value="TOD1_MUCI70"/>
    <property type="match status" value="1"/>
</dbReference>
<keyword evidence="2" id="KW-0472">Membrane</keyword>
<evidence type="ECO:0000313" key="5">
    <source>
        <dbReference type="RefSeq" id="XP_015886330.3"/>
    </source>
</evidence>
<feature type="region of interest" description="Disordered" evidence="1">
    <location>
        <begin position="130"/>
        <end position="155"/>
    </location>
</feature>
<dbReference type="AlphaFoldDB" id="A0A6P4AKI1"/>
<dbReference type="Proteomes" id="UP001652623">
    <property type="component" value="Chromosome 5"/>
</dbReference>
<dbReference type="GeneID" id="107421581"/>
<feature type="region of interest" description="Disordered" evidence="1">
    <location>
        <begin position="259"/>
        <end position="347"/>
    </location>
</feature>
<evidence type="ECO:0000313" key="4">
    <source>
        <dbReference type="Proteomes" id="UP001652623"/>
    </source>
</evidence>
<feature type="transmembrane region" description="Helical" evidence="2">
    <location>
        <begin position="54"/>
        <end position="81"/>
    </location>
</feature>
<name>A0A6P4AKI1_ZIZJJ</name>
<reference evidence="5" key="1">
    <citation type="submission" date="2025-08" db="UniProtKB">
        <authorList>
            <consortium name="RefSeq"/>
        </authorList>
    </citation>
    <scope>IDENTIFICATION</scope>
    <source>
        <tissue evidence="5">Seedling</tissue>
    </source>
</reference>
<organism evidence="4 5">
    <name type="scientific">Ziziphus jujuba</name>
    <name type="common">Chinese jujube</name>
    <name type="synonym">Ziziphus sativa</name>
    <dbReference type="NCBI Taxonomy" id="326968"/>
    <lineage>
        <taxon>Eukaryota</taxon>
        <taxon>Viridiplantae</taxon>
        <taxon>Streptophyta</taxon>
        <taxon>Embryophyta</taxon>
        <taxon>Tracheophyta</taxon>
        <taxon>Spermatophyta</taxon>
        <taxon>Magnoliopsida</taxon>
        <taxon>eudicotyledons</taxon>
        <taxon>Gunneridae</taxon>
        <taxon>Pentapetalae</taxon>
        <taxon>rosids</taxon>
        <taxon>fabids</taxon>
        <taxon>Rosales</taxon>
        <taxon>Rhamnaceae</taxon>
        <taxon>Paliureae</taxon>
        <taxon>Ziziphus</taxon>
    </lineage>
</organism>
<accession>A0A6P4AKI1</accession>
<dbReference type="InterPro" id="IPR006852">
    <property type="entry name" value="TOD1_MUCI70"/>
</dbReference>
<keyword evidence="2" id="KW-0812">Transmembrane</keyword>
<evidence type="ECO:0000259" key="3">
    <source>
        <dbReference type="Pfam" id="PF04765"/>
    </source>
</evidence>
<sequence>MAQYRQSGTERYGARASHDLHHHSNGSSDHVVLGIRSGPHKQGRTRRSGRSDKGLFGVSIGAIIVVLILVLAVTVLAYYFLSRDNGELSTYHAEDDDLKNDDFLSNVTRKVVEFGHSSVVHGRDSRYWDKDDRRRDEDYNEEAVEQTGGDSTDKATVKGAVSMKDKHGEKNSALEGLSVKGSDRKSVGLYNEAGRNELKMYEAEYEASLKSTGNSFKAGIHRNQQNDEDLENQNEAADAIDEYDDGIDYNDARVDEYDDDARHEEGDHSDVGNSHHKSGGQSSGLVDSETDDQNTARKVGEVSNKSFEKNSRNLDEVSTNSRHVSVTDGHSSKRSKSDSKKKGKRHKFSGSSCEIKFLNSTAQLIEPPESRKFARFSLQYTKTENPVGQEQWEPRFAGHQSLQERENSFVARDQKINCGFVKGPKGSPSTGFDLAEDDENYISRCHIAVMSCIFGNSDRLRMPTGKAVTRLSRKNVCFVMFIDEITLQTLSSEGQAPDSMGYIGLWKIVVVKNLPYDDMRRVGKIPKLLPHRLFPSARYSIWLDSKLRLQLDPLLILEYFLWRKGYEYAISNHYDRHCVWEEVAQNKKLNKYNHSVIDQQFEFYQADGLRRFNASDPNKLLPSNVPEGSFIIRAHTPMSNLFSCLWFNEVDRFTPRDQLSFAYTYQKLKRMNPGKPFHLNMFKDCERRSIAKLFHHRSEEKRRNRTKAAE</sequence>
<feature type="region of interest" description="Disordered" evidence="1">
    <location>
        <begin position="1"/>
        <end position="50"/>
    </location>
</feature>
<proteinExistence type="predicted"/>
<dbReference type="RefSeq" id="XP_015886330.3">
    <property type="nucleotide sequence ID" value="XM_016030844.4"/>
</dbReference>
<dbReference type="PANTHER" id="PTHR12956">
    <property type="entry name" value="ALKALINE CERAMIDASE-RELATED"/>
    <property type="match status" value="1"/>
</dbReference>
<keyword evidence="4" id="KW-1185">Reference proteome</keyword>
<feature type="compositionally biased region" description="Basic and acidic residues" evidence="1">
    <location>
        <begin position="294"/>
        <end position="315"/>
    </location>
</feature>
<dbReference type="InterPro" id="IPR048354">
    <property type="entry name" value="TOD1_MUCI70_glycTrfase_dom"/>
</dbReference>
<gene>
    <name evidence="5" type="primary">LOC107421581</name>
</gene>